<evidence type="ECO:0000313" key="2">
    <source>
        <dbReference type="Proteomes" id="UP000214720"/>
    </source>
</evidence>
<reference evidence="2" key="1">
    <citation type="submission" date="2017-01" db="EMBL/GenBank/DDBJ databases">
        <title>Genome Analysis of Deinococcus marmoris KOPRI26562.</title>
        <authorList>
            <person name="Kim J.H."/>
            <person name="Oh H.-M."/>
        </authorList>
    </citation>
    <scope>NUCLEOTIDE SEQUENCE [LARGE SCALE GENOMIC DNA]</scope>
    <source>
        <strain evidence="2">PAMC 26633</strain>
    </source>
</reference>
<organism evidence="1 2">
    <name type="scientific">Caballeronia sordidicola</name>
    <name type="common">Burkholderia sordidicola</name>
    <dbReference type="NCBI Taxonomy" id="196367"/>
    <lineage>
        <taxon>Bacteria</taxon>
        <taxon>Pseudomonadati</taxon>
        <taxon>Pseudomonadota</taxon>
        <taxon>Betaproteobacteria</taxon>
        <taxon>Burkholderiales</taxon>
        <taxon>Burkholderiaceae</taxon>
        <taxon>Caballeronia</taxon>
    </lineage>
</organism>
<dbReference type="RefSeq" id="WP_179258465.1">
    <property type="nucleotide sequence ID" value="NZ_MTHB01000196.1"/>
</dbReference>
<accession>A0A226WVY6</accession>
<dbReference type="EMBL" id="MTHB01000196">
    <property type="protein sequence ID" value="OXC74999.1"/>
    <property type="molecule type" value="Genomic_DNA"/>
</dbReference>
<dbReference type="Proteomes" id="UP000214720">
    <property type="component" value="Unassembled WGS sequence"/>
</dbReference>
<evidence type="ECO:0000313" key="1">
    <source>
        <dbReference type="EMBL" id="OXC74999.1"/>
    </source>
</evidence>
<protein>
    <submittedName>
        <fullName evidence="1">Uncharacterized protein</fullName>
    </submittedName>
</protein>
<sequence length="53" mass="6005">MTHLRQDRTCNHEVSRNFRAVIIVLPEYGLSSTNAVRTSLGRVSELDDQDDTS</sequence>
<comment type="caution">
    <text evidence="1">The sequence shown here is derived from an EMBL/GenBank/DDBJ whole genome shotgun (WGS) entry which is preliminary data.</text>
</comment>
<dbReference type="AlphaFoldDB" id="A0A226WVY6"/>
<gene>
    <name evidence="1" type="ORF">BSU04_29115</name>
</gene>
<name>A0A226WVY6_CABSO</name>
<proteinExistence type="predicted"/>